<comment type="caution">
    <text evidence="1">The sequence shown here is derived from an EMBL/GenBank/DDBJ whole genome shotgun (WGS) entry which is preliminary data.</text>
</comment>
<organism evidence="1 2">
    <name type="scientific">Nocardia ninae NBRC 108245</name>
    <dbReference type="NCBI Taxonomy" id="1210091"/>
    <lineage>
        <taxon>Bacteria</taxon>
        <taxon>Bacillati</taxon>
        <taxon>Actinomycetota</taxon>
        <taxon>Actinomycetes</taxon>
        <taxon>Mycobacteriales</taxon>
        <taxon>Nocardiaceae</taxon>
        <taxon>Nocardia</taxon>
    </lineage>
</organism>
<reference evidence="1 2" key="1">
    <citation type="submission" date="2019-07" db="EMBL/GenBank/DDBJ databases">
        <title>Whole genome shotgun sequence of Nocardia ninae NBRC 108245.</title>
        <authorList>
            <person name="Hosoyama A."/>
            <person name="Uohara A."/>
            <person name="Ohji S."/>
            <person name="Ichikawa N."/>
        </authorList>
    </citation>
    <scope>NUCLEOTIDE SEQUENCE [LARGE SCALE GENOMIC DNA]</scope>
    <source>
        <strain evidence="1 2">NBRC 108245</strain>
    </source>
</reference>
<dbReference type="Proteomes" id="UP000321424">
    <property type="component" value="Unassembled WGS sequence"/>
</dbReference>
<dbReference type="AlphaFoldDB" id="A0A511MPD1"/>
<proteinExistence type="predicted"/>
<gene>
    <name evidence="1" type="ORF">NN4_65160</name>
</gene>
<accession>A0A511MPD1</accession>
<protein>
    <submittedName>
        <fullName evidence="1">Uncharacterized protein</fullName>
    </submittedName>
</protein>
<evidence type="ECO:0000313" key="1">
    <source>
        <dbReference type="EMBL" id="GEM41997.1"/>
    </source>
</evidence>
<sequence length="91" mass="10092">MASAGRGSDVNDGYTFEMVPAVPSSPYEGHILTRGPLDVCWACLVAAVLVWKHCGMPFEWVNQWGFQVQTPTGRFILRVTQIPDGKPSRQQ</sequence>
<keyword evidence="2" id="KW-1185">Reference proteome</keyword>
<name>A0A511MPD1_9NOCA</name>
<dbReference type="EMBL" id="BJXA01000060">
    <property type="protein sequence ID" value="GEM41997.1"/>
    <property type="molecule type" value="Genomic_DNA"/>
</dbReference>
<evidence type="ECO:0000313" key="2">
    <source>
        <dbReference type="Proteomes" id="UP000321424"/>
    </source>
</evidence>